<proteinExistence type="predicted"/>
<organism evidence="1 2">
    <name type="scientific">Rhizobium sullae</name>
    <name type="common">Rhizobium hedysari</name>
    <dbReference type="NCBI Taxonomy" id="50338"/>
    <lineage>
        <taxon>Bacteria</taxon>
        <taxon>Pseudomonadati</taxon>
        <taxon>Pseudomonadota</taxon>
        <taxon>Alphaproteobacteria</taxon>
        <taxon>Hyphomicrobiales</taxon>
        <taxon>Rhizobiaceae</taxon>
        <taxon>Rhizobium/Agrobacterium group</taxon>
        <taxon>Rhizobium</taxon>
    </lineage>
</organism>
<reference evidence="1 2" key="1">
    <citation type="submission" date="2019-03" db="EMBL/GenBank/DDBJ databases">
        <title>Genomic Encyclopedia of Type Strains, Phase IV (KMG-V): Genome sequencing to study the core and pangenomes of soil and plant-associated prokaryotes.</title>
        <authorList>
            <person name="Whitman W."/>
        </authorList>
    </citation>
    <scope>NUCLEOTIDE SEQUENCE [LARGE SCALE GENOMIC DNA]</scope>
    <source>
        <strain evidence="1 2">Hc14</strain>
    </source>
</reference>
<gene>
    <name evidence="1" type="ORF">EV132_12117</name>
</gene>
<comment type="caution">
    <text evidence="1">The sequence shown here is derived from an EMBL/GenBank/DDBJ whole genome shotgun (WGS) entry which is preliminary data.</text>
</comment>
<dbReference type="Proteomes" id="UP000294576">
    <property type="component" value="Unassembled WGS sequence"/>
</dbReference>
<name>A0A4R3PU89_RHISU</name>
<evidence type="ECO:0000313" key="1">
    <source>
        <dbReference type="EMBL" id="TCU10420.1"/>
    </source>
</evidence>
<dbReference type="EMBL" id="SMBH01000021">
    <property type="protein sequence ID" value="TCU10420.1"/>
    <property type="molecule type" value="Genomic_DNA"/>
</dbReference>
<dbReference type="AlphaFoldDB" id="A0A4R3PU89"/>
<sequence>MKAALPGGLGAAFKRGGMSHSLHYLAFIRVVCRRPANIFANVERHGFDFPRVLPLVPGMYEPAGKACYIKMCVGG</sequence>
<accession>A0A4R3PU89</accession>
<evidence type="ECO:0000313" key="2">
    <source>
        <dbReference type="Proteomes" id="UP000294576"/>
    </source>
</evidence>
<protein>
    <submittedName>
        <fullName evidence="1">Uncharacterized protein</fullName>
    </submittedName>
</protein>